<keyword evidence="3" id="KW-0238">DNA-binding</keyword>
<keyword evidence="7" id="KW-1185">Reference proteome</keyword>
<dbReference type="InterPro" id="IPR036388">
    <property type="entry name" value="WH-like_DNA-bd_sf"/>
</dbReference>
<proteinExistence type="inferred from homology"/>
<dbReference type="RefSeq" id="WP_159974330.1">
    <property type="nucleotide sequence ID" value="NZ_BLIV01000001.1"/>
</dbReference>
<dbReference type="OrthoDB" id="1631201at2"/>
<comment type="similarity">
    <text evidence="1">Belongs to the LysR transcriptional regulatory family.</text>
</comment>
<accession>A0A640VL44</accession>
<dbReference type="SUPFAM" id="SSF53850">
    <property type="entry name" value="Periplasmic binding protein-like II"/>
    <property type="match status" value="1"/>
</dbReference>
<dbReference type="InterPro" id="IPR000847">
    <property type="entry name" value="LysR_HTH_N"/>
</dbReference>
<reference evidence="6 7" key="1">
    <citation type="submission" date="2019-12" db="EMBL/GenBank/DDBJ databases">
        <title>Roseobacter cerasinus sp. nov., isolated from seawater around aquaculture.</title>
        <authorList>
            <person name="Muramatsu S."/>
            <person name="Takabe Y."/>
            <person name="Mori K."/>
            <person name="Takaichi S."/>
            <person name="Hanada S."/>
        </authorList>
    </citation>
    <scope>NUCLEOTIDE SEQUENCE [LARGE SCALE GENOMIC DNA]</scope>
    <source>
        <strain evidence="6 7">AI77</strain>
    </source>
</reference>
<dbReference type="GO" id="GO:0003700">
    <property type="term" value="F:DNA-binding transcription factor activity"/>
    <property type="evidence" value="ECO:0007669"/>
    <property type="project" value="InterPro"/>
</dbReference>
<evidence type="ECO:0000259" key="5">
    <source>
        <dbReference type="PROSITE" id="PS50931"/>
    </source>
</evidence>
<evidence type="ECO:0000256" key="4">
    <source>
        <dbReference type="ARBA" id="ARBA00023163"/>
    </source>
</evidence>
<comment type="caution">
    <text evidence="6">The sequence shown here is derived from an EMBL/GenBank/DDBJ whole genome shotgun (WGS) entry which is preliminary data.</text>
</comment>
<dbReference type="PANTHER" id="PTHR30579">
    <property type="entry name" value="TRANSCRIPTIONAL REGULATOR"/>
    <property type="match status" value="1"/>
</dbReference>
<dbReference type="AlphaFoldDB" id="A0A640VL44"/>
<dbReference type="Pfam" id="PF03466">
    <property type="entry name" value="LysR_substrate"/>
    <property type="match status" value="1"/>
</dbReference>
<gene>
    <name evidence="6" type="ORF">So717_01750</name>
</gene>
<feature type="domain" description="HTH lysR-type" evidence="5">
    <location>
        <begin position="1"/>
        <end position="60"/>
    </location>
</feature>
<dbReference type="Gene3D" id="3.40.190.10">
    <property type="entry name" value="Periplasmic binding protein-like II"/>
    <property type="match status" value="2"/>
</dbReference>
<evidence type="ECO:0000256" key="2">
    <source>
        <dbReference type="ARBA" id="ARBA00023015"/>
    </source>
</evidence>
<dbReference type="PROSITE" id="PS50931">
    <property type="entry name" value="HTH_LYSR"/>
    <property type="match status" value="1"/>
</dbReference>
<sequence>MRDLNALESFVAAAETLNFSTVAGRRNTVQSAISAHIRKLEQELGCALFDRGRGKPMSLTPEGEAFVVYARRILGLSDEAVKALRGARTLHRIRLGTTVTLAMSVVTQALRSFAAQTPDVQIHIQCERSDALLALLDAGEIDLAFMMDQGRRPGREFVESNALVWAGIEEVDLPDTQDVPLVFLTDGRDLRSYAFEALDGAGRTGYLAHLSPHPIGVRAFVLAGLAVTVMPAVAVGPPLCNLGPRLGLPALKSIGLSLYRDPSRSGPEITRFAAALQDHLRAP</sequence>
<keyword evidence="4" id="KW-0804">Transcription</keyword>
<evidence type="ECO:0000256" key="1">
    <source>
        <dbReference type="ARBA" id="ARBA00009437"/>
    </source>
</evidence>
<dbReference type="GO" id="GO:0003677">
    <property type="term" value="F:DNA binding"/>
    <property type="evidence" value="ECO:0007669"/>
    <property type="project" value="UniProtKB-KW"/>
</dbReference>
<organism evidence="6 7">
    <name type="scientific">Roseobacter cerasinus</name>
    <dbReference type="NCBI Taxonomy" id="2602289"/>
    <lineage>
        <taxon>Bacteria</taxon>
        <taxon>Pseudomonadati</taxon>
        <taxon>Pseudomonadota</taxon>
        <taxon>Alphaproteobacteria</taxon>
        <taxon>Rhodobacterales</taxon>
        <taxon>Roseobacteraceae</taxon>
        <taxon>Roseobacter</taxon>
    </lineage>
</organism>
<dbReference type="SUPFAM" id="SSF46785">
    <property type="entry name" value="Winged helix' DNA-binding domain"/>
    <property type="match status" value="1"/>
</dbReference>
<dbReference type="Pfam" id="PF00126">
    <property type="entry name" value="HTH_1"/>
    <property type="match status" value="1"/>
</dbReference>
<dbReference type="Gene3D" id="1.10.10.10">
    <property type="entry name" value="Winged helix-like DNA-binding domain superfamily/Winged helix DNA-binding domain"/>
    <property type="match status" value="1"/>
</dbReference>
<dbReference type="InterPro" id="IPR036390">
    <property type="entry name" value="WH_DNA-bd_sf"/>
</dbReference>
<dbReference type="PANTHER" id="PTHR30579:SF7">
    <property type="entry name" value="HTH-TYPE TRANSCRIPTIONAL REGULATOR LRHA-RELATED"/>
    <property type="match status" value="1"/>
</dbReference>
<keyword evidence="2" id="KW-0805">Transcription regulation</keyword>
<evidence type="ECO:0000256" key="3">
    <source>
        <dbReference type="ARBA" id="ARBA00023125"/>
    </source>
</evidence>
<name>A0A640VL44_9RHOB</name>
<dbReference type="InterPro" id="IPR050176">
    <property type="entry name" value="LTTR"/>
</dbReference>
<dbReference type="EMBL" id="BLIV01000001">
    <property type="protein sequence ID" value="GFE48422.1"/>
    <property type="molecule type" value="Genomic_DNA"/>
</dbReference>
<dbReference type="Proteomes" id="UP000436522">
    <property type="component" value="Unassembled WGS sequence"/>
</dbReference>
<evidence type="ECO:0000313" key="7">
    <source>
        <dbReference type="Proteomes" id="UP000436522"/>
    </source>
</evidence>
<protein>
    <submittedName>
        <fullName evidence="6">LysR family transcriptional regulator</fullName>
    </submittedName>
</protein>
<dbReference type="InterPro" id="IPR005119">
    <property type="entry name" value="LysR_subst-bd"/>
</dbReference>
<evidence type="ECO:0000313" key="6">
    <source>
        <dbReference type="EMBL" id="GFE48422.1"/>
    </source>
</evidence>